<feature type="compositionally biased region" description="Low complexity" evidence="1">
    <location>
        <begin position="188"/>
        <end position="203"/>
    </location>
</feature>
<proteinExistence type="predicted"/>
<reference evidence="3" key="1">
    <citation type="submission" date="2023-06" db="EMBL/GenBank/DDBJ databases">
        <title>Genomic analysis of the entomopathogenic nematode Steinernema hermaphroditum.</title>
        <authorList>
            <person name="Schwarz E.M."/>
            <person name="Heppert J.K."/>
            <person name="Baniya A."/>
            <person name="Schwartz H.T."/>
            <person name="Tan C.-H."/>
            <person name="Antoshechkin I."/>
            <person name="Sternberg P.W."/>
            <person name="Goodrich-Blair H."/>
            <person name="Dillman A.R."/>
        </authorList>
    </citation>
    <scope>NUCLEOTIDE SEQUENCE</scope>
    <source>
        <strain evidence="3">PS9179</strain>
        <tissue evidence="3">Whole animal</tissue>
    </source>
</reference>
<evidence type="ECO:0000256" key="1">
    <source>
        <dbReference type="SAM" id="MobiDB-lite"/>
    </source>
</evidence>
<feature type="region of interest" description="Disordered" evidence="1">
    <location>
        <begin position="379"/>
        <end position="400"/>
    </location>
</feature>
<evidence type="ECO:0000313" key="4">
    <source>
        <dbReference type="Proteomes" id="UP001175271"/>
    </source>
</evidence>
<name>A0AA39LH28_9BILA</name>
<keyword evidence="4" id="KW-1185">Reference proteome</keyword>
<feature type="signal peptide" evidence="2">
    <location>
        <begin position="1"/>
        <end position="20"/>
    </location>
</feature>
<evidence type="ECO:0000313" key="3">
    <source>
        <dbReference type="EMBL" id="KAK0396829.1"/>
    </source>
</evidence>
<accession>A0AA39LH28</accession>
<protein>
    <submittedName>
        <fullName evidence="3">Uncharacterized protein</fullName>
    </submittedName>
</protein>
<organism evidence="3 4">
    <name type="scientific">Steinernema hermaphroditum</name>
    <dbReference type="NCBI Taxonomy" id="289476"/>
    <lineage>
        <taxon>Eukaryota</taxon>
        <taxon>Metazoa</taxon>
        <taxon>Ecdysozoa</taxon>
        <taxon>Nematoda</taxon>
        <taxon>Chromadorea</taxon>
        <taxon>Rhabditida</taxon>
        <taxon>Tylenchina</taxon>
        <taxon>Panagrolaimomorpha</taxon>
        <taxon>Strongyloidoidea</taxon>
        <taxon>Steinernematidae</taxon>
        <taxon>Steinernema</taxon>
    </lineage>
</organism>
<gene>
    <name evidence="3" type="ORF">QR680_001877</name>
</gene>
<evidence type="ECO:0000256" key="2">
    <source>
        <dbReference type="SAM" id="SignalP"/>
    </source>
</evidence>
<feature type="compositionally biased region" description="Basic and acidic residues" evidence="1">
    <location>
        <begin position="126"/>
        <end position="150"/>
    </location>
</feature>
<comment type="caution">
    <text evidence="3">The sequence shown here is derived from an EMBL/GenBank/DDBJ whole genome shotgun (WGS) entry which is preliminary data.</text>
</comment>
<dbReference type="AlphaFoldDB" id="A0AA39LH28"/>
<dbReference type="EMBL" id="JAUCMV010000005">
    <property type="protein sequence ID" value="KAK0396829.1"/>
    <property type="molecule type" value="Genomic_DNA"/>
</dbReference>
<feature type="region of interest" description="Disordered" evidence="1">
    <location>
        <begin position="179"/>
        <end position="203"/>
    </location>
</feature>
<dbReference type="Proteomes" id="UP001175271">
    <property type="component" value="Unassembled WGS sequence"/>
</dbReference>
<feature type="region of interest" description="Disordered" evidence="1">
    <location>
        <begin position="119"/>
        <end position="150"/>
    </location>
</feature>
<keyword evidence="2" id="KW-0732">Signal</keyword>
<feature type="chain" id="PRO_5041468277" evidence="2">
    <location>
        <begin position="21"/>
        <end position="601"/>
    </location>
</feature>
<sequence length="601" mass="67046">MRRLLRFLLLPLCLISFLAAAEEAGTPPPHVVMAQRLLSNLPNIPNAIQEGMEGKHGEIRKMVSNVLGDGLISQLVVNPMSLASQFGIDLDQFGINKTLTEQVLGTGAESNVKKQAVPNTLSTGEQGEKIWSSDKGFKKDKQTNEESEKEPLYVNGHLVNEEEFRESLDNEMRIRPNRPALVQEKPTETSTTTTSTLPTTTTKNPQEKMAEKVLNALGKSLFSSDYTSTPSAPVIPSVTAGNDQIVVEPEYKWDSVDPRRLAEVSNLLRRAPPQPAMPPAMPPSSFGGLTQEADLPSSTADSVFSYFKNRELSSLTPEEFELTKEARKVQEQLRKQLDKWHNSFNPNSDEPSSPLNDFSSDSMTLKTSIEQAIPPVTEQPAIKSPGRSVSGLQNQLRYSPEIRRKPQKQPLFNESEFTSNCECVEVDFERMKGVWMQSLAAPLALDMQYRSVGRVFGTDDSIPLNCSSISLGRPQQSEAAQDARITWTFRTENSRKLFRLSGTVLTMDHRTIRVQFNDYNGGKTHFPVCALKTSYTSDGPYDYIVLVEANTCKSASLLVRDPETFFDNDNTELIHFLQHKVRSNELDEMDVVPHEGVCSDE</sequence>